<dbReference type="Gene3D" id="3.40.1350.10">
    <property type="match status" value="1"/>
</dbReference>
<name>A0AAE6QHU9_9PSED</name>
<dbReference type="Proteomes" id="UP000423413">
    <property type="component" value="Chromosome"/>
</dbReference>
<dbReference type="GO" id="GO:0003676">
    <property type="term" value="F:nucleic acid binding"/>
    <property type="evidence" value="ECO:0007669"/>
    <property type="project" value="InterPro"/>
</dbReference>
<gene>
    <name evidence="1" type="ORF">GMO17_06925</name>
</gene>
<dbReference type="AlphaFoldDB" id="A0AAE6QHU9"/>
<organism evidence="1 2">
    <name type="scientific">Pseudomonas coronafaciens pv. coronafaciens</name>
    <dbReference type="NCBI Taxonomy" id="235275"/>
    <lineage>
        <taxon>Bacteria</taxon>
        <taxon>Pseudomonadati</taxon>
        <taxon>Pseudomonadota</taxon>
        <taxon>Gammaproteobacteria</taxon>
        <taxon>Pseudomonadales</taxon>
        <taxon>Pseudomonadaceae</taxon>
        <taxon>Pseudomonas</taxon>
        <taxon>Pseudomonas coronafaciens</taxon>
    </lineage>
</organism>
<protein>
    <submittedName>
        <fullName evidence="1">Uncharacterized protein</fullName>
    </submittedName>
</protein>
<dbReference type="RefSeq" id="WP_191892821.1">
    <property type="nucleotide sequence ID" value="NZ_CP046441.1"/>
</dbReference>
<dbReference type="EMBL" id="CP046441">
    <property type="protein sequence ID" value="QGT80930.1"/>
    <property type="molecule type" value="Genomic_DNA"/>
</dbReference>
<reference evidence="1 2" key="1">
    <citation type="submission" date="2019-11" db="EMBL/GenBank/DDBJ databases">
        <title>Complete genome sequence of Pseudomonas syringae pv. coronafaciens isolate B19001 originated in imported oat cereal.</title>
        <authorList>
            <person name="Kim S.M."/>
            <person name="Lee B.C."/>
            <person name="Seo S.J."/>
            <person name="Lee J.E."/>
            <person name="Choi N.J."/>
            <person name="Park J.H."/>
        </authorList>
    </citation>
    <scope>NUCLEOTIDE SEQUENCE [LARGE SCALE GENOMIC DNA]</scope>
    <source>
        <strain evidence="1 2">B19001</strain>
    </source>
</reference>
<proteinExistence type="predicted"/>
<sequence length="349" mass="40008">MKRMPRDPLKFDPVELFTAVSRDNNYRIEAEEDIEDFLDKVGKSLKSSLKNQNLLNGKRVEALFAHVAGALGKCAMVKQEDNGAIFAAGMNVQAPDYSIALNDGTRFFVEVKNCHHCDPKKDYEFRKDYIVRLENFAKLQGTTVKFAIYFSRIRKWVLLSKESLTEHRNKYTTNFIEGYAKSEMILLGDRMIGTKPNLSIELIAKPEEESGVNENGQASITIGDVKLYCHDNEILTENEKHIAFYLIRFGDWTTDDPSADMDGERVRSIRYDFYPDVPWEEDQGFAMLGSLSSMVTSAYNEHTVYESKIYALDAKVNPDVFSVHIPDEYKGDKLPLWQFCIQPNLDFKI</sequence>
<evidence type="ECO:0000313" key="1">
    <source>
        <dbReference type="EMBL" id="QGT80930.1"/>
    </source>
</evidence>
<evidence type="ECO:0000313" key="2">
    <source>
        <dbReference type="Proteomes" id="UP000423413"/>
    </source>
</evidence>
<accession>A0AAE6QHU9</accession>
<dbReference type="InterPro" id="IPR011856">
    <property type="entry name" value="tRNA_endonuc-like_dom_sf"/>
</dbReference>